<keyword evidence="3 6" id="KW-0812">Transmembrane</keyword>
<accession>A0A1U9QQR8</accession>
<keyword evidence="2" id="KW-1003">Cell membrane</keyword>
<dbReference type="Proteomes" id="UP000189677">
    <property type="component" value="Chromosome"/>
</dbReference>
<sequence length="134" mass="13830">MLRRIKSERAGPVESVAAGDSSLASAVDDGIKSDMKRAETTSPPLTVVILLAAGAGVVTGAAVIMAGVFSVFTTLSSVEYKMLGTGMAVAILIDATVVRGVLLPASLALPGDRAWTMPGRWWRSGRAGESGRRS</sequence>
<dbReference type="Pfam" id="PF03176">
    <property type="entry name" value="MMPL"/>
    <property type="match status" value="1"/>
</dbReference>
<dbReference type="AlphaFoldDB" id="A0A1U9QQR8"/>
<dbReference type="InterPro" id="IPR050545">
    <property type="entry name" value="Mycobact_MmpL"/>
</dbReference>
<evidence type="ECO:0000256" key="1">
    <source>
        <dbReference type="ARBA" id="ARBA00004651"/>
    </source>
</evidence>
<keyword evidence="5 6" id="KW-0472">Membrane</keyword>
<evidence type="ECO:0000256" key="4">
    <source>
        <dbReference type="ARBA" id="ARBA00022989"/>
    </source>
</evidence>
<feature type="transmembrane region" description="Helical" evidence="6">
    <location>
        <begin position="45"/>
        <end position="72"/>
    </location>
</feature>
<organism evidence="8 9">
    <name type="scientific">Streptomyces niveus</name>
    <name type="common">Streptomyces spheroides</name>
    <dbReference type="NCBI Taxonomy" id="193462"/>
    <lineage>
        <taxon>Bacteria</taxon>
        <taxon>Bacillati</taxon>
        <taxon>Actinomycetota</taxon>
        <taxon>Actinomycetes</taxon>
        <taxon>Kitasatosporales</taxon>
        <taxon>Streptomycetaceae</taxon>
        <taxon>Streptomyces</taxon>
    </lineage>
</organism>
<evidence type="ECO:0000313" key="8">
    <source>
        <dbReference type="EMBL" id="AQU66606.1"/>
    </source>
</evidence>
<proteinExistence type="predicted"/>
<gene>
    <name evidence="8" type="ORF">BBN63_10445</name>
</gene>
<feature type="domain" description="Membrane transport protein MMPL" evidence="7">
    <location>
        <begin position="52"/>
        <end position="126"/>
    </location>
</feature>
<keyword evidence="9" id="KW-1185">Reference proteome</keyword>
<evidence type="ECO:0000313" key="9">
    <source>
        <dbReference type="Proteomes" id="UP000189677"/>
    </source>
</evidence>
<name>A0A1U9QQR8_STRNV</name>
<evidence type="ECO:0000256" key="2">
    <source>
        <dbReference type="ARBA" id="ARBA00022475"/>
    </source>
</evidence>
<dbReference type="PANTHER" id="PTHR33406">
    <property type="entry name" value="MEMBRANE PROTEIN MJ1562-RELATED"/>
    <property type="match status" value="1"/>
</dbReference>
<dbReference type="GO" id="GO:0005886">
    <property type="term" value="C:plasma membrane"/>
    <property type="evidence" value="ECO:0007669"/>
    <property type="project" value="UniProtKB-SubCell"/>
</dbReference>
<dbReference type="EMBL" id="CP018047">
    <property type="protein sequence ID" value="AQU66606.1"/>
    <property type="molecule type" value="Genomic_DNA"/>
</dbReference>
<keyword evidence="4 6" id="KW-1133">Transmembrane helix</keyword>
<dbReference type="KEGG" id="snw:BBN63_10445"/>
<reference evidence="8 9" key="1">
    <citation type="submission" date="2016-11" db="EMBL/GenBank/DDBJ databases">
        <title>Complete genome sequence of Streptomyces niveus SCSIO 3406.</title>
        <authorList>
            <person name="Zhu Q."/>
            <person name="Cheng W."/>
            <person name="Song Y."/>
            <person name="Li Q."/>
            <person name="Ju J."/>
        </authorList>
    </citation>
    <scope>NUCLEOTIDE SEQUENCE [LARGE SCALE GENOMIC DNA]</scope>
    <source>
        <strain evidence="8 9">SCSIO 3406</strain>
    </source>
</reference>
<feature type="transmembrane region" description="Helical" evidence="6">
    <location>
        <begin position="84"/>
        <end position="109"/>
    </location>
</feature>
<dbReference type="RefSeq" id="WP_203233528.1">
    <property type="nucleotide sequence ID" value="NZ_CP018047.1"/>
</dbReference>
<protein>
    <recommendedName>
        <fullName evidence="7">Membrane transport protein MMPL domain-containing protein</fullName>
    </recommendedName>
</protein>
<dbReference type="InterPro" id="IPR004869">
    <property type="entry name" value="MMPL_dom"/>
</dbReference>
<evidence type="ECO:0000259" key="7">
    <source>
        <dbReference type="Pfam" id="PF03176"/>
    </source>
</evidence>
<evidence type="ECO:0000256" key="5">
    <source>
        <dbReference type="ARBA" id="ARBA00023136"/>
    </source>
</evidence>
<evidence type="ECO:0000256" key="6">
    <source>
        <dbReference type="SAM" id="Phobius"/>
    </source>
</evidence>
<comment type="subcellular location">
    <subcellularLocation>
        <location evidence="1">Cell membrane</location>
        <topology evidence="1">Multi-pass membrane protein</topology>
    </subcellularLocation>
</comment>
<evidence type="ECO:0000256" key="3">
    <source>
        <dbReference type="ARBA" id="ARBA00022692"/>
    </source>
</evidence>
<dbReference type="PANTHER" id="PTHR33406:SF13">
    <property type="entry name" value="MEMBRANE PROTEIN YDFJ"/>
    <property type="match status" value="1"/>
</dbReference>